<name>A0A5J5GDN4_9BACL</name>
<dbReference type="RefSeq" id="WP_150457137.1">
    <property type="nucleotide sequence ID" value="NZ_VYKK01000005.1"/>
</dbReference>
<dbReference type="InterPro" id="IPR032774">
    <property type="entry name" value="WG_beta_rep"/>
</dbReference>
<dbReference type="OrthoDB" id="5637at2"/>
<feature type="domain" description="DUF3298" evidence="1">
    <location>
        <begin position="555"/>
        <end position="629"/>
    </location>
</feature>
<dbReference type="PANTHER" id="PTHR37841">
    <property type="entry name" value="GLR2918 PROTEIN"/>
    <property type="match status" value="1"/>
</dbReference>
<protein>
    <submittedName>
        <fullName evidence="2">DUF3298 domain-containing protein</fullName>
    </submittedName>
</protein>
<dbReference type="EMBL" id="VYKK01000005">
    <property type="protein sequence ID" value="KAA9006306.1"/>
    <property type="molecule type" value="Genomic_DNA"/>
</dbReference>
<dbReference type="Gene3D" id="3.90.640.20">
    <property type="entry name" value="Heat-shock cognate protein, ATPase"/>
    <property type="match status" value="1"/>
</dbReference>
<dbReference type="Pfam" id="PF14903">
    <property type="entry name" value="WG_beta_rep"/>
    <property type="match status" value="5"/>
</dbReference>
<proteinExistence type="predicted"/>
<comment type="caution">
    <text evidence="2">The sequence shown here is derived from an EMBL/GenBank/DDBJ whole genome shotgun (WGS) entry which is preliminary data.</text>
</comment>
<evidence type="ECO:0000313" key="2">
    <source>
        <dbReference type="EMBL" id="KAA9006306.1"/>
    </source>
</evidence>
<reference evidence="2 3" key="1">
    <citation type="submission" date="2019-09" db="EMBL/GenBank/DDBJ databases">
        <title>Bacillus ochoae sp. nov., Paenibacillus whitsoniae sp. nov., Paenibacillus spiritus sp. nov. Isolated from the Mars Exploration Rover during spacecraft assembly.</title>
        <authorList>
            <person name="Seuylemezian A."/>
            <person name="Vaishampayan P."/>
        </authorList>
    </citation>
    <scope>NUCLEOTIDE SEQUENCE [LARGE SCALE GENOMIC DNA]</scope>
    <source>
        <strain evidence="2 3">MER_111</strain>
    </source>
</reference>
<gene>
    <name evidence="2" type="ORF">F4V43_04910</name>
</gene>
<sequence>MIAIRWDGEEGQGTRIREVWRWNGEGWNEPVPQPDRNARQSGAAEVLLPVQPGWYLVRYSRETASDEDSSGARRMPRVSGLHPAPFRTGEGTRWGYIDDHGRTAVEPVFEYAEPFQENGLAIVQQDGRSGLLDANGRLRVKAVFEVLLPFSEGRAVASDQKGYLLINENGREITGSRRYPFLNTLENGRALFGTASSGGMLYGYLDKEGREAIPARYPEAEDFRQGRALVKLPDGSYALINPDGQILHAYNYVFVGSPGDGLLPFQLEENGRYGYISEEGDEVIAPRFTSALPFSEGRAVVNTAPDYGSAFGLIDRSGSFITEPKYADVQQLGEGVVALGTPVSQQEPYRGTRYKLASAEDGRILHPGPLQSVSRYTEGYASVSDGAQTYWVDPSGRRAAFLPAVEGNGMMTFSGKLVRADVNLRTSYYERSGRQVWQENKLIPLKPPYAVAEQLFHPGPEILVYYPKVRGISDEKASEEVNRRLRELSIPRDSPGEPGQGDSSYTGDFDVVYFHKNLLVLELNGYRMPYGAAHGMPTRIYTPLNLRTGRFYTLSDLFKPEAPYTRRLGEIVGRQIANDPQYSYVFPDSYKGIAPDQPFYVDSGALYLVFAPYEIAPYAAGFPVFRIPFAEIMGLISTEGDFWQSFH</sequence>
<evidence type="ECO:0000259" key="1">
    <source>
        <dbReference type="Pfam" id="PF11738"/>
    </source>
</evidence>
<dbReference type="Pfam" id="PF11738">
    <property type="entry name" value="DUF3298"/>
    <property type="match status" value="1"/>
</dbReference>
<dbReference type="Proteomes" id="UP000367750">
    <property type="component" value="Unassembled WGS sequence"/>
</dbReference>
<keyword evidence="3" id="KW-1185">Reference proteome</keyword>
<organism evidence="2 3">
    <name type="scientific">Paenibacillus spiritus</name>
    <dbReference type="NCBI Taxonomy" id="2496557"/>
    <lineage>
        <taxon>Bacteria</taxon>
        <taxon>Bacillati</taxon>
        <taxon>Bacillota</taxon>
        <taxon>Bacilli</taxon>
        <taxon>Bacillales</taxon>
        <taxon>Paenibacillaceae</taxon>
        <taxon>Paenibacillus</taxon>
    </lineage>
</organism>
<dbReference type="InterPro" id="IPR021729">
    <property type="entry name" value="DUF3298"/>
</dbReference>
<dbReference type="PANTHER" id="PTHR37841:SF1">
    <property type="entry name" value="DUF3298 DOMAIN-CONTAINING PROTEIN"/>
    <property type="match status" value="1"/>
</dbReference>
<evidence type="ECO:0000313" key="3">
    <source>
        <dbReference type="Proteomes" id="UP000367750"/>
    </source>
</evidence>
<dbReference type="AlphaFoldDB" id="A0A5J5GDN4"/>
<accession>A0A5J5GDN4</accession>
<dbReference type="InterPro" id="IPR037126">
    <property type="entry name" value="PdaC/RsiV-like_sf"/>
</dbReference>